<evidence type="ECO:0000256" key="1">
    <source>
        <dbReference type="SAM" id="MobiDB-lite"/>
    </source>
</evidence>
<reference evidence="2" key="1">
    <citation type="submission" date="2023-06" db="EMBL/GenBank/DDBJ databases">
        <title>Conoideocrella luteorostrata (Hypocreales: Clavicipitaceae), a potential biocontrol fungus for elongate hemlock scale in United States Christmas tree production areas.</title>
        <authorList>
            <person name="Barrett H."/>
            <person name="Lovett B."/>
            <person name="Macias A.M."/>
            <person name="Stajich J.E."/>
            <person name="Kasson M.T."/>
        </authorList>
    </citation>
    <scope>NUCLEOTIDE SEQUENCE</scope>
    <source>
        <strain evidence="2">ARSEF 14590</strain>
    </source>
</reference>
<organism evidence="2 3">
    <name type="scientific">Conoideocrella luteorostrata</name>
    <dbReference type="NCBI Taxonomy" id="1105319"/>
    <lineage>
        <taxon>Eukaryota</taxon>
        <taxon>Fungi</taxon>
        <taxon>Dikarya</taxon>
        <taxon>Ascomycota</taxon>
        <taxon>Pezizomycotina</taxon>
        <taxon>Sordariomycetes</taxon>
        <taxon>Hypocreomycetidae</taxon>
        <taxon>Hypocreales</taxon>
        <taxon>Clavicipitaceae</taxon>
        <taxon>Conoideocrella</taxon>
    </lineage>
</organism>
<keyword evidence="3" id="KW-1185">Reference proteome</keyword>
<feature type="compositionally biased region" description="Basic and acidic residues" evidence="1">
    <location>
        <begin position="37"/>
        <end position="46"/>
    </location>
</feature>
<feature type="compositionally biased region" description="Polar residues" evidence="1">
    <location>
        <begin position="8"/>
        <end position="26"/>
    </location>
</feature>
<evidence type="ECO:0000313" key="3">
    <source>
        <dbReference type="Proteomes" id="UP001251528"/>
    </source>
</evidence>
<dbReference type="AlphaFoldDB" id="A0AAJ0CXW8"/>
<protein>
    <submittedName>
        <fullName evidence="2">Uncharacterized protein</fullName>
    </submittedName>
</protein>
<proteinExistence type="predicted"/>
<sequence>MPSHRENSSSTSHTMGGVPNQGSSNDGRVPISAEPGVYKKDGRREVPLSAEGGVYTHDNTNEPKSGTAGKDGVTLTKESDAATGVPGSKVYEEKN</sequence>
<gene>
    <name evidence="2" type="ORF">QQS21_003140</name>
</gene>
<dbReference type="Proteomes" id="UP001251528">
    <property type="component" value="Unassembled WGS sequence"/>
</dbReference>
<accession>A0AAJ0CXW8</accession>
<evidence type="ECO:0000313" key="2">
    <source>
        <dbReference type="EMBL" id="KAK2606447.1"/>
    </source>
</evidence>
<dbReference type="EMBL" id="JASWJB010000040">
    <property type="protein sequence ID" value="KAK2606447.1"/>
    <property type="molecule type" value="Genomic_DNA"/>
</dbReference>
<name>A0AAJ0CXW8_9HYPO</name>
<comment type="caution">
    <text evidence="2">The sequence shown here is derived from an EMBL/GenBank/DDBJ whole genome shotgun (WGS) entry which is preliminary data.</text>
</comment>
<feature type="region of interest" description="Disordered" evidence="1">
    <location>
        <begin position="1"/>
        <end position="95"/>
    </location>
</feature>